<proteinExistence type="predicted"/>
<feature type="non-terminal residue" evidence="1">
    <location>
        <position position="99"/>
    </location>
</feature>
<sequence>MGFSAGDWLAVRVATPFLDGGGCNQRSRPAKRLASSSFSSECLRRPSAKAAAAAQEVEFEELPKPGALWVVYVLGSASSCGWQGPKGSVVAGCNGNCGA</sequence>
<dbReference type="AlphaFoldDB" id="A0AAD3HRM1"/>
<gene>
    <name evidence="1" type="ORF">Agub_g12492</name>
</gene>
<evidence type="ECO:0000313" key="1">
    <source>
        <dbReference type="EMBL" id="GFR50302.1"/>
    </source>
</evidence>
<dbReference type="Proteomes" id="UP001054857">
    <property type="component" value="Unassembled WGS sequence"/>
</dbReference>
<organism evidence="1 2">
    <name type="scientific">Astrephomene gubernaculifera</name>
    <dbReference type="NCBI Taxonomy" id="47775"/>
    <lineage>
        <taxon>Eukaryota</taxon>
        <taxon>Viridiplantae</taxon>
        <taxon>Chlorophyta</taxon>
        <taxon>core chlorophytes</taxon>
        <taxon>Chlorophyceae</taxon>
        <taxon>CS clade</taxon>
        <taxon>Chlamydomonadales</taxon>
        <taxon>Astrephomenaceae</taxon>
        <taxon>Astrephomene</taxon>
    </lineage>
</organism>
<comment type="caution">
    <text evidence="1">The sequence shown here is derived from an EMBL/GenBank/DDBJ whole genome shotgun (WGS) entry which is preliminary data.</text>
</comment>
<dbReference type="EMBL" id="BMAR01000036">
    <property type="protein sequence ID" value="GFR50302.1"/>
    <property type="molecule type" value="Genomic_DNA"/>
</dbReference>
<keyword evidence="2" id="KW-1185">Reference proteome</keyword>
<name>A0AAD3HRM1_9CHLO</name>
<reference evidence="1 2" key="1">
    <citation type="journal article" date="2021" name="Sci. Rep.">
        <title>Genome sequencing of the multicellular alga Astrephomene provides insights into convergent evolution of germ-soma differentiation.</title>
        <authorList>
            <person name="Yamashita S."/>
            <person name="Yamamoto K."/>
            <person name="Matsuzaki R."/>
            <person name="Suzuki S."/>
            <person name="Yamaguchi H."/>
            <person name="Hirooka S."/>
            <person name="Minakuchi Y."/>
            <person name="Miyagishima S."/>
            <person name="Kawachi M."/>
            <person name="Toyoda A."/>
            <person name="Nozaki H."/>
        </authorList>
    </citation>
    <scope>NUCLEOTIDE SEQUENCE [LARGE SCALE GENOMIC DNA]</scope>
    <source>
        <strain evidence="1 2">NIES-4017</strain>
    </source>
</reference>
<protein>
    <submittedName>
        <fullName evidence="1">Uncharacterized protein</fullName>
    </submittedName>
</protein>
<accession>A0AAD3HRM1</accession>
<evidence type="ECO:0000313" key="2">
    <source>
        <dbReference type="Proteomes" id="UP001054857"/>
    </source>
</evidence>